<proteinExistence type="predicted"/>
<evidence type="ECO:0000313" key="6">
    <source>
        <dbReference type="EMBL" id="RMJ15275.1"/>
    </source>
</evidence>
<dbReference type="InterPro" id="IPR056884">
    <property type="entry name" value="NPHP3-like_N"/>
</dbReference>
<sequence length="1783" mass="198198">MDPLSVSASIAGLVGLADLVFRATSRYAKQVEGAPKEAQDLMNEVKDLSCVLHNLSLVSFSLETDPDPQNTNPTKLYHLHECCQLLRQLKEKLHAVEAQSSRQKLQSRLKWPFSSSETKEILASVGRHKQTINIALAADSISKLNLCLSQQEATGENIKDLQKNVKKILDIETKISLDRKRREVLNAFNKVDARLELEKNRTLRHPMTGLWLTESSDFEDWYSTPKARIWCSGIPGAGKSVIAGAIVDECLQRTQTKPGTAVGYFFCTYRDPLTFTANNILSSLCSQLALQDEAAYGILEAYHEGLQSNQIRGLPTTPGLVQTLYTMCKTFTQVYLIVDGLDECGDQVESTVDDLVSLSLADANHNIHLFLLSRDEFVIRQRTMPQFHWIEIEAHTEDVRLYVATELEERIGKKKLRLRDMALKDEILAKLVEGAKGMFRWVACQLDHLCDLPHDRARRKALNKLPPTLPATYERILLKMDNDYDEETKRLVQRTLLLVFRGFPAKRLSVRELCEAISISEDSDTLDDDEVVEEQVILRWCGSLLRTARGGQDIEFAHYTVQEYLQNDCQTHPTLSVYSVSETKSRNLYLRLSLRYLTLQDFEEPLEANQRGISSLLERTKRHPFYEHASINWPAAALLETDESLVATQLYKLFDINKIPQFYSWAVELIRHCILAEVEGEPSFWFHKRSDFGRSDDTGVKVISAVLRPDFTPLHLAAALGLTPVCQYLLENGAKPNLRSRFGTPLHCALGSLSVFADVDISDAGLHWKTREELHLGMQPTARQKTTRLLLQAGSKTNMLLNTPFRTSTILSLVVFSSWYGRDFEIIVDLIKNGVAVEEEDLQSFDEHYEFAKAVYSPEVFKKEYHNGQAFTKLLEALRAPERTNSPESRLYGLTLEFASAMKLNILEQVLEPYLKENTKDEDLRSLVYSAIVGNHVTVLEKLLSSGRSELVNSTGLDPADPSFTPLHIAIRERSLDALNMLLASGSDPNMPDKEGRTPVHLCWDDKDEDMLCALIGRGGSTISLDNDSDTIWHLSAMNDSVRILKVLVEQDERDSALGMVSAKGNTPMGQAVFSGSRDAASFLLEYCGKGNHWMCDKPIFRAAATLGCSSVIQKLLDVGVEKDAPDEKEGNPLHHLNPFSDLQCIQQLGGLFSLAERRREDLRTPFELMCLYLLDEEDSWVGKCYNLLIGLLPVGVFSEPHQASPVWSFLCLEVVPRAIQGYPEKAWVRKLVADLLDHGVSELYEEENDTSALLPFISDLVEVGSSKLDSWIEDANERQITGYFATLRGWKWISETTARLTKDTKFQANVAAEPSLIQLLSEAIIHEDLDLVGLLLEIGVDCHSRVAGLSPFELACLPNTPENIEIFDLLLEHTNTSHLSQVNPVLNGYGPLHLTAGVGSWPDGGSVKKLQRLLEAGAGLDSPLLPWSPLAYHIEQHSIDTAEILIEAGADIWSSVPGFYDGPLAAMTGGHLSLLSKMAEHTTAKGLVPHWDHTCTVAIGDRDVSGINALHVAAALGRVECLELYLDRGLLTDLEARDDRQETPAHHAARLGHVSVLELLKNHGADINSSSASGETPLHLAVRGQHLDAVKALIKLGAKQQPCSDGCLPIIYAYDTGNSAIINALEADSGCSTEATTRNLRGLRKLAEALRMAINRQDIDACQRIHALGCPLDVEIQSKMMPLMFAIVEEKSVEVVQWLLDNGSKVSTPCWDHSTDSFSTALHAALTSPMFNSLLPALVSKFVDEAGDFASARNPLVIAIESGNSEGLVALVNTLRIKGQLT</sequence>
<dbReference type="Pfam" id="PF00023">
    <property type="entry name" value="Ank"/>
    <property type="match status" value="1"/>
</dbReference>
<evidence type="ECO:0000256" key="2">
    <source>
        <dbReference type="PROSITE-ProRule" id="PRU00023"/>
    </source>
</evidence>
<feature type="domain" description="Azaphilone pigments biosynthesis cluster protein L N-terminal" evidence="4">
    <location>
        <begin position="1"/>
        <end position="202"/>
    </location>
</feature>
<dbReference type="InterPro" id="IPR031348">
    <property type="entry name" value="PigL_N"/>
</dbReference>
<dbReference type="EMBL" id="NKUJ01000068">
    <property type="protein sequence ID" value="RMJ15275.1"/>
    <property type="molecule type" value="Genomic_DNA"/>
</dbReference>
<dbReference type="STRING" id="2010991.A0A3M2SDH4"/>
<protein>
    <recommendedName>
        <fullName evidence="8">NACHT domain-containing protein</fullName>
    </recommendedName>
</protein>
<dbReference type="Pfam" id="PF13857">
    <property type="entry name" value="Ank_5"/>
    <property type="match status" value="1"/>
</dbReference>
<feature type="repeat" description="ANK" evidence="2">
    <location>
        <begin position="1541"/>
        <end position="1573"/>
    </location>
</feature>
<dbReference type="Pfam" id="PF24883">
    <property type="entry name" value="NPHP3_N"/>
    <property type="match status" value="1"/>
</dbReference>
<organism evidence="6 7">
    <name type="scientific">Fusarium kuroshium</name>
    <dbReference type="NCBI Taxonomy" id="2010991"/>
    <lineage>
        <taxon>Eukaryota</taxon>
        <taxon>Fungi</taxon>
        <taxon>Dikarya</taxon>
        <taxon>Ascomycota</taxon>
        <taxon>Pezizomycotina</taxon>
        <taxon>Sordariomycetes</taxon>
        <taxon>Hypocreomycetidae</taxon>
        <taxon>Hypocreales</taxon>
        <taxon>Nectriaceae</taxon>
        <taxon>Fusarium</taxon>
        <taxon>Fusarium solani species complex</taxon>
    </lineage>
</organism>
<dbReference type="InterPro" id="IPR002110">
    <property type="entry name" value="Ankyrin_rpt"/>
</dbReference>
<dbReference type="PANTHER" id="PTHR10039:SF15">
    <property type="entry name" value="NACHT DOMAIN-CONTAINING PROTEIN"/>
    <property type="match status" value="1"/>
</dbReference>
<feature type="repeat" description="ANK" evidence="2">
    <location>
        <begin position="709"/>
        <end position="741"/>
    </location>
</feature>
<keyword evidence="3" id="KW-0175">Coiled coil</keyword>
<dbReference type="PROSITE" id="PS50297">
    <property type="entry name" value="ANK_REP_REGION"/>
    <property type="match status" value="5"/>
</dbReference>
<dbReference type="Gene3D" id="1.25.40.20">
    <property type="entry name" value="Ankyrin repeat-containing domain"/>
    <property type="match status" value="4"/>
</dbReference>
<dbReference type="SMART" id="SM00248">
    <property type="entry name" value="ANK"/>
    <property type="match status" value="17"/>
</dbReference>
<dbReference type="OrthoDB" id="194358at2759"/>
<dbReference type="PANTHER" id="PTHR10039">
    <property type="entry name" value="AMELOGENIN"/>
    <property type="match status" value="1"/>
</dbReference>
<feature type="repeat" description="ANK" evidence="2">
    <location>
        <begin position="1574"/>
        <end position="1606"/>
    </location>
</feature>
<dbReference type="SUPFAM" id="SSF48403">
    <property type="entry name" value="Ankyrin repeat"/>
    <property type="match status" value="4"/>
</dbReference>
<name>A0A3M2SDH4_9HYPO</name>
<evidence type="ECO:0000256" key="3">
    <source>
        <dbReference type="SAM" id="Coils"/>
    </source>
</evidence>
<dbReference type="PROSITE" id="PS50088">
    <property type="entry name" value="ANK_REPEAT"/>
    <property type="match status" value="5"/>
</dbReference>
<dbReference type="Pfam" id="PF12796">
    <property type="entry name" value="Ank_2"/>
    <property type="match status" value="1"/>
</dbReference>
<gene>
    <name evidence="6" type="ORF">CDV36_005076</name>
</gene>
<comment type="caution">
    <text evidence="6">The sequence shown here is derived from an EMBL/GenBank/DDBJ whole genome shotgun (WGS) entry which is preliminary data.</text>
</comment>
<dbReference type="Gene3D" id="3.40.50.300">
    <property type="entry name" value="P-loop containing nucleotide triphosphate hydrolases"/>
    <property type="match status" value="1"/>
</dbReference>
<dbReference type="InterPro" id="IPR027417">
    <property type="entry name" value="P-loop_NTPase"/>
</dbReference>
<feature type="repeat" description="ANK" evidence="2">
    <location>
        <begin position="962"/>
        <end position="994"/>
    </location>
</feature>
<dbReference type="SUPFAM" id="SSF52540">
    <property type="entry name" value="P-loop containing nucleoside triphosphate hydrolases"/>
    <property type="match status" value="1"/>
</dbReference>
<dbReference type="InterPro" id="IPR036770">
    <property type="entry name" value="Ankyrin_rpt-contain_sf"/>
</dbReference>
<accession>A0A3M2SDH4</accession>
<evidence type="ECO:0000256" key="1">
    <source>
        <dbReference type="ARBA" id="ARBA00022737"/>
    </source>
</evidence>
<feature type="domain" description="Nephrocystin 3-like N-terminal" evidence="5">
    <location>
        <begin position="208"/>
        <end position="374"/>
    </location>
</feature>
<dbReference type="Proteomes" id="UP000277212">
    <property type="component" value="Unassembled WGS sequence"/>
</dbReference>
<reference evidence="6 7" key="1">
    <citation type="submission" date="2017-06" db="EMBL/GenBank/DDBJ databases">
        <title>Comparative genomic analysis of Ambrosia Fusariam Clade fungi.</title>
        <authorList>
            <person name="Stajich J.E."/>
            <person name="Carrillo J."/>
            <person name="Kijimoto T."/>
            <person name="Eskalen A."/>
            <person name="O'Donnell K."/>
            <person name="Kasson M."/>
        </authorList>
    </citation>
    <scope>NUCLEOTIDE SEQUENCE [LARGE SCALE GENOMIC DNA]</scope>
    <source>
        <strain evidence="6">UCR3666</strain>
    </source>
</reference>
<feature type="coiled-coil region" evidence="3">
    <location>
        <begin position="79"/>
        <end position="106"/>
    </location>
</feature>
<dbReference type="Pfam" id="PF13637">
    <property type="entry name" value="Ank_4"/>
    <property type="match status" value="1"/>
</dbReference>
<evidence type="ECO:0000313" key="7">
    <source>
        <dbReference type="Proteomes" id="UP000277212"/>
    </source>
</evidence>
<keyword evidence="7" id="KW-1185">Reference proteome</keyword>
<evidence type="ECO:0000259" key="5">
    <source>
        <dbReference type="Pfam" id="PF24883"/>
    </source>
</evidence>
<dbReference type="Pfam" id="PF17111">
    <property type="entry name" value="PigL_N"/>
    <property type="match status" value="1"/>
</dbReference>
<feature type="repeat" description="ANK" evidence="2">
    <location>
        <begin position="1506"/>
        <end position="1538"/>
    </location>
</feature>
<keyword evidence="2" id="KW-0040">ANK repeat</keyword>
<keyword evidence="1" id="KW-0677">Repeat</keyword>
<evidence type="ECO:0000259" key="4">
    <source>
        <dbReference type="Pfam" id="PF17111"/>
    </source>
</evidence>
<evidence type="ECO:0008006" key="8">
    <source>
        <dbReference type="Google" id="ProtNLM"/>
    </source>
</evidence>